<reference evidence="3 4" key="1">
    <citation type="journal article" date="2014" name="Am. J. Bot.">
        <title>Genome assembly and annotation for red clover (Trifolium pratense; Fabaceae).</title>
        <authorList>
            <person name="Istvanek J."/>
            <person name="Jaros M."/>
            <person name="Krenek A."/>
            <person name="Repkova J."/>
        </authorList>
    </citation>
    <scope>NUCLEOTIDE SEQUENCE [LARGE SCALE GENOMIC DNA]</scope>
    <source>
        <strain evidence="4">cv. Tatra</strain>
        <tissue evidence="3">Young leaves</tissue>
    </source>
</reference>
<evidence type="ECO:0000313" key="3">
    <source>
        <dbReference type="EMBL" id="PNX79827.1"/>
    </source>
</evidence>
<evidence type="ECO:0000256" key="1">
    <source>
        <dbReference type="SAM" id="Coils"/>
    </source>
</evidence>
<dbReference type="Pfam" id="PF01399">
    <property type="entry name" value="PCI"/>
    <property type="match status" value="1"/>
</dbReference>
<dbReference type="EMBL" id="ASHM01036709">
    <property type="protein sequence ID" value="PNX79827.1"/>
    <property type="molecule type" value="Genomic_DNA"/>
</dbReference>
<feature type="coiled-coil region" evidence="1">
    <location>
        <begin position="175"/>
        <end position="256"/>
    </location>
</feature>
<proteinExistence type="predicted"/>
<reference evidence="3 4" key="2">
    <citation type="journal article" date="2017" name="Front. Plant Sci.">
        <title>Gene Classification and Mining of Molecular Markers Useful in Red Clover (Trifolium pratense) Breeding.</title>
        <authorList>
            <person name="Istvanek J."/>
            <person name="Dluhosova J."/>
            <person name="Dluhos P."/>
            <person name="Patkova L."/>
            <person name="Nedelnik J."/>
            <person name="Repkova J."/>
        </authorList>
    </citation>
    <scope>NUCLEOTIDE SEQUENCE [LARGE SCALE GENOMIC DNA]</scope>
    <source>
        <strain evidence="4">cv. Tatra</strain>
        <tissue evidence="3">Young leaves</tissue>
    </source>
</reference>
<gene>
    <name evidence="3" type="ORF">L195_g035816</name>
</gene>
<dbReference type="Gene3D" id="1.25.40.860">
    <property type="match status" value="1"/>
</dbReference>
<dbReference type="STRING" id="57577.A0A2K3LMS9"/>
<dbReference type="SMART" id="SM00088">
    <property type="entry name" value="PINT"/>
    <property type="match status" value="1"/>
</dbReference>
<keyword evidence="1" id="KW-0175">Coiled coil</keyword>
<organism evidence="3 4">
    <name type="scientific">Trifolium pratense</name>
    <name type="common">Red clover</name>
    <dbReference type="NCBI Taxonomy" id="57577"/>
    <lineage>
        <taxon>Eukaryota</taxon>
        <taxon>Viridiplantae</taxon>
        <taxon>Streptophyta</taxon>
        <taxon>Embryophyta</taxon>
        <taxon>Tracheophyta</taxon>
        <taxon>Spermatophyta</taxon>
        <taxon>Magnoliopsida</taxon>
        <taxon>eudicotyledons</taxon>
        <taxon>Gunneridae</taxon>
        <taxon>Pentapetalae</taxon>
        <taxon>rosids</taxon>
        <taxon>fabids</taxon>
        <taxon>Fabales</taxon>
        <taxon>Fabaceae</taxon>
        <taxon>Papilionoideae</taxon>
        <taxon>50 kb inversion clade</taxon>
        <taxon>NPAAA clade</taxon>
        <taxon>Hologalegina</taxon>
        <taxon>IRL clade</taxon>
        <taxon>Trifolieae</taxon>
        <taxon>Trifolium</taxon>
    </lineage>
</organism>
<protein>
    <submittedName>
        <fullName evidence="3">Eukaryotic translation initiation factor 3 subunit a</fullName>
    </submittedName>
</protein>
<evidence type="ECO:0000313" key="4">
    <source>
        <dbReference type="Proteomes" id="UP000236291"/>
    </source>
</evidence>
<feature type="non-terminal residue" evidence="3">
    <location>
        <position position="333"/>
    </location>
</feature>
<dbReference type="AlphaFoldDB" id="A0A2K3LMS9"/>
<dbReference type="GO" id="GO:0071541">
    <property type="term" value="C:eukaryotic translation initiation factor 3 complex, eIF3m"/>
    <property type="evidence" value="ECO:0007669"/>
    <property type="project" value="TreeGrafter"/>
</dbReference>
<feature type="domain" description="PCI" evidence="2">
    <location>
        <begin position="1"/>
        <end position="127"/>
    </location>
</feature>
<dbReference type="PANTHER" id="PTHR14005">
    <property type="entry name" value="EUKARYOTIC TRANSLATION INITIATION FACTOR 3, THETA SUBUNIT"/>
    <property type="match status" value="1"/>
</dbReference>
<sequence length="333" mass="38857">MSCVSQEVKDIYYLLEHEFLPSDLALKVLPLLNKISKLGGKFTFASSVPEVQFSQYVPALEKLATLRLLQQVSNVYQTMKIDNLAGLIPFFDFSVVEKISVDAVKQKFLSMKVDHMKNVVIFCKTSLEADGLKDHLASFAEQLNKARQLICPPDRKQSKLGALLPTLSEVVAKEHKRLLARKSIIEKRKEEQERQLLEMEREEESKKLRLQKVNDEAEKIRLEKESELRRKQRIQREMEEKEKEEARLLLEEHEKRFKLKGKKAPPIDKANLSRQTLLQISLIEQQKQRQDIEKKLQKLAKTMDHLERAKREEAAPLIEAAYQQRLVEERILH</sequence>
<dbReference type="InterPro" id="IPR027512">
    <property type="entry name" value="EIF3A"/>
</dbReference>
<dbReference type="GO" id="GO:0043614">
    <property type="term" value="C:multi-eIF complex"/>
    <property type="evidence" value="ECO:0007669"/>
    <property type="project" value="TreeGrafter"/>
</dbReference>
<dbReference type="PROSITE" id="PS50250">
    <property type="entry name" value="PCI"/>
    <property type="match status" value="1"/>
</dbReference>
<accession>A0A2K3LMS9</accession>
<keyword evidence="3" id="KW-0648">Protein biosynthesis</keyword>
<dbReference type="GO" id="GO:0003729">
    <property type="term" value="F:mRNA binding"/>
    <property type="evidence" value="ECO:0007669"/>
    <property type="project" value="TreeGrafter"/>
</dbReference>
<dbReference type="InterPro" id="IPR000717">
    <property type="entry name" value="PCI_dom"/>
</dbReference>
<keyword evidence="3" id="KW-0396">Initiation factor</keyword>
<evidence type="ECO:0000259" key="2">
    <source>
        <dbReference type="PROSITE" id="PS50250"/>
    </source>
</evidence>
<dbReference type="Proteomes" id="UP000236291">
    <property type="component" value="Unassembled WGS sequence"/>
</dbReference>
<dbReference type="PANTHER" id="PTHR14005:SF0">
    <property type="entry name" value="EUKARYOTIC TRANSLATION INITIATION FACTOR 3 SUBUNIT A"/>
    <property type="match status" value="1"/>
</dbReference>
<dbReference type="GO" id="GO:0003743">
    <property type="term" value="F:translation initiation factor activity"/>
    <property type="evidence" value="ECO:0007669"/>
    <property type="project" value="UniProtKB-KW"/>
</dbReference>
<name>A0A2K3LMS9_TRIPR</name>
<dbReference type="GO" id="GO:0001732">
    <property type="term" value="P:formation of cytoplasmic translation initiation complex"/>
    <property type="evidence" value="ECO:0007669"/>
    <property type="project" value="TreeGrafter"/>
</dbReference>
<dbReference type="GO" id="GO:0071540">
    <property type="term" value="C:eukaryotic translation initiation factor 3 complex, eIF3e"/>
    <property type="evidence" value="ECO:0007669"/>
    <property type="project" value="TreeGrafter"/>
</dbReference>
<dbReference type="GO" id="GO:0002188">
    <property type="term" value="P:translation reinitiation"/>
    <property type="evidence" value="ECO:0007669"/>
    <property type="project" value="TreeGrafter"/>
</dbReference>
<feature type="coiled-coil region" evidence="1">
    <location>
        <begin position="282"/>
        <end position="312"/>
    </location>
</feature>
<comment type="caution">
    <text evidence="3">The sequence shown here is derived from an EMBL/GenBank/DDBJ whole genome shotgun (WGS) entry which is preliminary data.</text>
</comment>